<feature type="compositionally biased region" description="Polar residues" evidence="1">
    <location>
        <begin position="1"/>
        <end position="13"/>
    </location>
</feature>
<dbReference type="EMBL" id="KZ084117">
    <property type="protein sequence ID" value="OSD00653.1"/>
    <property type="molecule type" value="Genomic_DNA"/>
</dbReference>
<name>A0A1Y2IJD4_TRAC3</name>
<organism evidence="2 3">
    <name type="scientific">Trametes coccinea (strain BRFM310)</name>
    <name type="common">Pycnoporus coccineus</name>
    <dbReference type="NCBI Taxonomy" id="1353009"/>
    <lineage>
        <taxon>Eukaryota</taxon>
        <taxon>Fungi</taxon>
        <taxon>Dikarya</taxon>
        <taxon>Basidiomycota</taxon>
        <taxon>Agaricomycotina</taxon>
        <taxon>Agaricomycetes</taxon>
        <taxon>Polyporales</taxon>
        <taxon>Polyporaceae</taxon>
        <taxon>Trametes</taxon>
    </lineage>
</organism>
<protein>
    <submittedName>
        <fullName evidence="2">Uncharacterized protein</fullName>
    </submittedName>
</protein>
<evidence type="ECO:0000313" key="2">
    <source>
        <dbReference type="EMBL" id="OSD00653.1"/>
    </source>
</evidence>
<evidence type="ECO:0000313" key="3">
    <source>
        <dbReference type="Proteomes" id="UP000193067"/>
    </source>
</evidence>
<feature type="region of interest" description="Disordered" evidence="1">
    <location>
        <begin position="1"/>
        <end position="37"/>
    </location>
</feature>
<gene>
    <name evidence="2" type="ORF">PYCCODRAFT_1460149</name>
</gene>
<dbReference type="AlphaFoldDB" id="A0A1Y2IJD4"/>
<keyword evidence="3" id="KW-1185">Reference proteome</keyword>
<evidence type="ECO:0000256" key="1">
    <source>
        <dbReference type="SAM" id="MobiDB-lite"/>
    </source>
</evidence>
<sequence>MASTRLCFSTQNIPAPLGPRRPSCTRNRTAPLPIGSKKPGAIPVDRFEDVLRDPGYYCEVYPDTLPLTRKLYQQIWGPSAAVFTAAPAGPAQNDPRLSRTRSDAHAYERLETEGDVVVFNGSGDHERQSPGRKLLPIGAEVRASSYSMDYTVLRSATGPLEWCGPDMSVHVQSSFQVERALEMRSEVAMTMDILERGVWSMTDILARVEVDPAIGGPPNLC</sequence>
<dbReference type="OrthoDB" id="2758593at2759"/>
<accession>A0A1Y2IJD4</accession>
<reference evidence="2 3" key="1">
    <citation type="journal article" date="2015" name="Biotechnol. Biofuels">
        <title>Enhanced degradation of softwood versus hardwood by the white-rot fungus Pycnoporus coccineus.</title>
        <authorList>
            <person name="Couturier M."/>
            <person name="Navarro D."/>
            <person name="Chevret D."/>
            <person name="Henrissat B."/>
            <person name="Piumi F."/>
            <person name="Ruiz-Duenas F.J."/>
            <person name="Martinez A.T."/>
            <person name="Grigoriev I.V."/>
            <person name="Riley R."/>
            <person name="Lipzen A."/>
            <person name="Berrin J.G."/>
            <person name="Master E.R."/>
            <person name="Rosso M.N."/>
        </authorList>
    </citation>
    <scope>NUCLEOTIDE SEQUENCE [LARGE SCALE GENOMIC DNA]</scope>
    <source>
        <strain evidence="2 3">BRFM310</strain>
    </source>
</reference>
<dbReference type="Proteomes" id="UP000193067">
    <property type="component" value="Unassembled WGS sequence"/>
</dbReference>
<proteinExistence type="predicted"/>